<dbReference type="SMART" id="SM00919">
    <property type="entry name" value="Malic_M"/>
    <property type="match status" value="1"/>
</dbReference>
<dbReference type="GO" id="GO:0004473">
    <property type="term" value="F:malate dehydrogenase (decarboxylating) (NADP+) activity"/>
    <property type="evidence" value="ECO:0007669"/>
    <property type="project" value="TreeGrafter"/>
</dbReference>
<dbReference type="Pfam" id="PF03949">
    <property type="entry name" value="Malic_M"/>
    <property type="match status" value="2"/>
</dbReference>
<sequence>MIKNSERPIIFSLSNPTSKSECTAERAYRITEVRLLPQMCVKTAGAAEASAPVGLNIHKGRTKILKYNTQNANSITLDEETLEEVETFTYLFSIIDEQGGSDVDVTAWFGQGRCVFAGGSPFNDVLLNVSGKEVHFQPGQCNNSYIFPGVGLAITLCQIRPVLQELFVIAAECLADQVDEKDLDVGRVFPPLRDIRNVSLAIAVHVAKYAYSKGICHYEPQPKDIELYLSQKMYDPNYLPVMPDVYDWPLGVTDAVS</sequence>
<evidence type="ECO:0000313" key="2">
    <source>
        <dbReference type="Proteomes" id="UP000269396"/>
    </source>
</evidence>
<dbReference type="Gene3D" id="3.40.50.720">
    <property type="entry name" value="NAD(P)-binding Rossmann-like Domain"/>
    <property type="match status" value="2"/>
</dbReference>
<proteinExistence type="predicted"/>
<evidence type="ECO:0000313" key="1">
    <source>
        <dbReference type="EMBL" id="VDP28421.1"/>
    </source>
</evidence>
<keyword evidence="2" id="KW-1185">Reference proteome</keyword>
<protein>
    <submittedName>
        <fullName evidence="1">Uncharacterized protein</fullName>
    </submittedName>
</protein>
<organism evidence="1 2">
    <name type="scientific">Schistosoma mattheei</name>
    <dbReference type="NCBI Taxonomy" id="31246"/>
    <lineage>
        <taxon>Eukaryota</taxon>
        <taxon>Metazoa</taxon>
        <taxon>Spiralia</taxon>
        <taxon>Lophotrochozoa</taxon>
        <taxon>Platyhelminthes</taxon>
        <taxon>Trematoda</taxon>
        <taxon>Digenea</taxon>
        <taxon>Strigeidida</taxon>
        <taxon>Schistosomatoidea</taxon>
        <taxon>Schistosomatidae</taxon>
        <taxon>Schistosoma</taxon>
    </lineage>
</organism>
<dbReference type="PANTHER" id="PTHR23406:SF90">
    <property type="entry name" value="MALIC ENZYME-RELATED"/>
    <property type="match status" value="1"/>
</dbReference>
<name>A0A183NTF0_9TREM</name>
<dbReference type="SUPFAM" id="SSF51735">
    <property type="entry name" value="NAD(P)-binding Rossmann-fold domains"/>
    <property type="match status" value="2"/>
</dbReference>
<dbReference type="STRING" id="31246.A0A183NTF0"/>
<dbReference type="InterPro" id="IPR036291">
    <property type="entry name" value="NAD(P)-bd_dom_sf"/>
</dbReference>
<accession>A0A183NTF0</accession>
<dbReference type="AlphaFoldDB" id="A0A183NTF0"/>
<dbReference type="GO" id="GO:0051287">
    <property type="term" value="F:NAD binding"/>
    <property type="evidence" value="ECO:0007669"/>
    <property type="project" value="InterPro"/>
</dbReference>
<dbReference type="EMBL" id="UZAL01027010">
    <property type="protein sequence ID" value="VDP28421.1"/>
    <property type="molecule type" value="Genomic_DNA"/>
</dbReference>
<dbReference type="Proteomes" id="UP000269396">
    <property type="component" value="Unassembled WGS sequence"/>
</dbReference>
<dbReference type="PANTHER" id="PTHR23406">
    <property type="entry name" value="MALIC ENZYME-RELATED"/>
    <property type="match status" value="1"/>
</dbReference>
<dbReference type="InterPro" id="IPR012302">
    <property type="entry name" value="Malic_NAD-bd"/>
</dbReference>
<reference evidence="1 2" key="1">
    <citation type="submission" date="2018-11" db="EMBL/GenBank/DDBJ databases">
        <authorList>
            <consortium name="Pathogen Informatics"/>
        </authorList>
    </citation>
    <scope>NUCLEOTIDE SEQUENCE [LARGE SCALE GENOMIC DNA]</scope>
    <source>
        <strain>Denwood</strain>
        <strain evidence="2">Zambia</strain>
    </source>
</reference>
<dbReference type="GO" id="GO:0005739">
    <property type="term" value="C:mitochondrion"/>
    <property type="evidence" value="ECO:0007669"/>
    <property type="project" value="TreeGrafter"/>
</dbReference>
<gene>
    <name evidence="1" type="ORF">SMTD_LOCUS5386</name>
</gene>
<dbReference type="GO" id="GO:0006108">
    <property type="term" value="P:malate metabolic process"/>
    <property type="evidence" value="ECO:0007669"/>
    <property type="project" value="TreeGrafter"/>
</dbReference>